<dbReference type="SMART" id="SM00267">
    <property type="entry name" value="GGDEF"/>
    <property type="match status" value="1"/>
</dbReference>
<dbReference type="SUPFAM" id="SSF55785">
    <property type="entry name" value="PYP-like sensor domain (PAS domain)"/>
    <property type="match status" value="3"/>
</dbReference>
<dbReference type="PROSITE" id="PS50883">
    <property type="entry name" value="EAL"/>
    <property type="match status" value="1"/>
</dbReference>
<evidence type="ECO:0000256" key="4">
    <source>
        <dbReference type="ARBA" id="ARBA00022989"/>
    </source>
</evidence>
<reference evidence="11 12" key="1">
    <citation type="submission" date="2021-03" db="EMBL/GenBank/DDBJ databases">
        <title>Novel species identification of genus Shewanella.</title>
        <authorList>
            <person name="Liu G."/>
            <person name="Zhang Q."/>
        </authorList>
    </citation>
    <scope>NUCLEOTIDE SEQUENCE [LARGE SCALE GENOMIC DNA]</scope>
    <source>
        <strain evidence="11 12">FJAT-51800</strain>
    </source>
</reference>
<keyword evidence="12" id="KW-1185">Reference proteome</keyword>
<dbReference type="CDD" id="cd00130">
    <property type="entry name" value="PAS"/>
    <property type="match status" value="3"/>
</dbReference>
<dbReference type="SMART" id="SM00052">
    <property type="entry name" value="EAL"/>
    <property type="match status" value="1"/>
</dbReference>
<dbReference type="Gene3D" id="2.10.70.100">
    <property type="match status" value="1"/>
</dbReference>
<dbReference type="SUPFAM" id="SSF55073">
    <property type="entry name" value="Nucleotide cyclase"/>
    <property type="match status" value="1"/>
</dbReference>
<feature type="transmembrane region" description="Helical" evidence="6">
    <location>
        <begin position="5"/>
        <end position="26"/>
    </location>
</feature>
<dbReference type="Proteomes" id="UP000662770">
    <property type="component" value="Chromosome"/>
</dbReference>
<dbReference type="InterPro" id="IPR011620">
    <property type="entry name" value="Sig_transdc_His_kinase_LytS_TM"/>
</dbReference>
<dbReference type="SMART" id="SM00091">
    <property type="entry name" value="PAS"/>
    <property type="match status" value="3"/>
</dbReference>
<dbReference type="CDD" id="cd01949">
    <property type="entry name" value="GGDEF"/>
    <property type="match status" value="1"/>
</dbReference>
<dbReference type="InterPro" id="IPR043128">
    <property type="entry name" value="Rev_trsase/Diguanyl_cyclase"/>
</dbReference>
<name>A0ABX7QW82_9GAMM</name>
<dbReference type="NCBIfam" id="TIGR00229">
    <property type="entry name" value="sensory_box"/>
    <property type="match status" value="3"/>
</dbReference>
<organism evidence="11 12">
    <name type="scientific">Shewanella avicenniae</name>
    <dbReference type="NCBI Taxonomy" id="2814294"/>
    <lineage>
        <taxon>Bacteria</taxon>
        <taxon>Pseudomonadati</taxon>
        <taxon>Pseudomonadota</taxon>
        <taxon>Gammaproteobacteria</taxon>
        <taxon>Alteromonadales</taxon>
        <taxon>Shewanellaceae</taxon>
        <taxon>Shewanella</taxon>
    </lineage>
</organism>
<evidence type="ECO:0000259" key="9">
    <source>
        <dbReference type="PROSITE" id="PS50883"/>
    </source>
</evidence>
<feature type="domain" description="PAS" evidence="7">
    <location>
        <begin position="465"/>
        <end position="528"/>
    </location>
</feature>
<dbReference type="Gene3D" id="3.20.20.450">
    <property type="entry name" value="EAL domain"/>
    <property type="match status" value="1"/>
</dbReference>
<feature type="transmembrane region" description="Helical" evidence="6">
    <location>
        <begin position="38"/>
        <end position="58"/>
    </location>
</feature>
<dbReference type="InterPro" id="IPR013655">
    <property type="entry name" value="PAS_fold_3"/>
</dbReference>
<dbReference type="SUPFAM" id="SSF141868">
    <property type="entry name" value="EAL domain-like"/>
    <property type="match status" value="1"/>
</dbReference>
<dbReference type="RefSeq" id="WP_207356715.1">
    <property type="nucleotide sequence ID" value="NZ_CP071503.1"/>
</dbReference>
<evidence type="ECO:0000259" key="7">
    <source>
        <dbReference type="PROSITE" id="PS50112"/>
    </source>
</evidence>
<keyword evidence="5 6" id="KW-0472">Membrane</keyword>
<dbReference type="InterPro" id="IPR000160">
    <property type="entry name" value="GGDEF_dom"/>
</dbReference>
<feature type="domain" description="GGDEF" evidence="10">
    <location>
        <begin position="614"/>
        <end position="747"/>
    </location>
</feature>
<feature type="domain" description="PAS" evidence="7">
    <location>
        <begin position="220"/>
        <end position="275"/>
    </location>
</feature>
<dbReference type="InterPro" id="IPR001610">
    <property type="entry name" value="PAC"/>
</dbReference>
<feature type="transmembrane region" description="Helical" evidence="6">
    <location>
        <begin position="70"/>
        <end position="95"/>
    </location>
</feature>
<evidence type="ECO:0000259" key="10">
    <source>
        <dbReference type="PROSITE" id="PS50887"/>
    </source>
</evidence>
<evidence type="ECO:0000256" key="2">
    <source>
        <dbReference type="ARBA" id="ARBA00022475"/>
    </source>
</evidence>
<dbReference type="Pfam" id="PF13426">
    <property type="entry name" value="PAS_9"/>
    <property type="match status" value="1"/>
</dbReference>
<dbReference type="CDD" id="cd01948">
    <property type="entry name" value="EAL"/>
    <property type="match status" value="1"/>
</dbReference>
<accession>A0ABX7QW82</accession>
<dbReference type="SMART" id="SM00086">
    <property type="entry name" value="PAC"/>
    <property type="match status" value="3"/>
</dbReference>
<keyword evidence="2" id="KW-1003">Cell membrane</keyword>
<dbReference type="InterPro" id="IPR035965">
    <property type="entry name" value="PAS-like_dom_sf"/>
</dbReference>
<dbReference type="Gene3D" id="3.30.450.20">
    <property type="entry name" value="PAS domain"/>
    <property type="match status" value="3"/>
</dbReference>
<dbReference type="NCBIfam" id="TIGR00254">
    <property type="entry name" value="GGDEF"/>
    <property type="match status" value="1"/>
</dbReference>
<keyword evidence="4 6" id="KW-1133">Transmembrane helix</keyword>
<feature type="domain" description="PAC" evidence="8">
    <location>
        <begin position="408"/>
        <end position="461"/>
    </location>
</feature>
<dbReference type="InterPro" id="IPR000014">
    <property type="entry name" value="PAS"/>
</dbReference>
<feature type="domain" description="PAC" evidence="8">
    <location>
        <begin position="279"/>
        <end position="330"/>
    </location>
</feature>
<gene>
    <name evidence="11" type="ORF">JYB87_14125</name>
</gene>
<sequence length="1016" mass="115190">MAPNIVLVIVQNAALLLVLIVAFEAIPLNSNSRYKYAWQILAGIIIGILCMAVILTPWRVSPGIIHDGRTILLSLAGLFFGPIPTVIAGVIATFFRMSLGGIGVAPGIAAIWSAILIGLAWREWRQHRYGELHSIKIPELLVFAGVTQLPMLLANQLLPIDVAVDVIFTMALPALTIFPIATAIMGILLANRLQYQQYQLEKSHDDYLFRAQFDLGNIGIAIADAKLHWIKVNPGLCRMLGYSEAELLELNWIQITHPQDINREQALSDQLLARKIDSYEFEKRLIKRNGESVYCQTTVSCKYQNGKVALVITGFVDVTSAKVTEQKLAASFEQLELVLNSSGLGYWRWDVPSDKFFLDKRSIELIGCTAEDVEQRGRHALFSLIEPAELTELFQKLELHLAGKSPRFTHEYRLRRPDGEPRWLRVTGKVTERNEQGSAISLCGVHEDITEQKQRESSLLLAASVYKHSTEAMTVTNSRGVIITINPAFSAITGYREGDILGRNINLLQSQQHTGTDYRHIRRELAREKRWQGELWLTCKDGREIVVWLSINTLTDKANDQRWIVLFSDITEKKTSEQLIWKQANYDPLTGLPNRRMFLEQISAEIRKANRRGTKLALLFLDLDHFKEINDTLGHDMGDRLLQQAAGRICSCVRESDFVARLGGDEFTLLLMDANDSKGIERVAQLILQQLAEPFQLGDESAYISASIGITLFPDDGTSEEVLLKHADQAMYAAKEMGRNRFNYFTHSMQQHAHYRMKLIQDLREAVAACDFDVYYQPITDLNTQQVVKVEALIRWHHSTRGAISPGEFIPIAEDTGLIMDIGDWIFRKAVNQIVAWRERYDIEVQISINKSPIQFRDEGQRFDAWFTYLEQKGVPGSCVCIEITEGLLLEANDNVSEKLLRYRDNGVQVSLDDFGTGYSSLAYLKRFDIDYLKIDRSFTNQLEEDENNVTLCEAIIVMAHKLGIKVIAEGVETKAQVEILQQMGCDYAQGYFYSRPLPCEQFELRYLAPNKRRHG</sequence>
<dbReference type="EMBL" id="CP071503">
    <property type="protein sequence ID" value="QSX35524.1"/>
    <property type="molecule type" value="Genomic_DNA"/>
</dbReference>
<dbReference type="Pfam" id="PF00990">
    <property type="entry name" value="GGDEF"/>
    <property type="match status" value="1"/>
</dbReference>
<dbReference type="PANTHER" id="PTHR44757:SF2">
    <property type="entry name" value="BIOFILM ARCHITECTURE MAINTENANCE PROTEIN MBAA"/>
    <property type="match status" value="1"/>
</dbReference>
<protein>
    <submittedName>
        <fullName evidence="11">EAL domain-containing protein</fullName>
    </submittedName>
</protein>
<dbReference type="Pfam" id="PF08447">
    <property type="entry name" value="PAS_3"/>
    <property type="match status" value="2"/>
</dbReference>
<dbReference type="Gene3D" id="3.30.70.270">
    <property type="match status" value="1"/>
</dbReference>
<evidence type="ECO:0000259" key="8">
    <source>
        <dbReference type="PROSITE" id="PS50113"/>
    </source>
</evidence>
<dbReference type="Pfam" id="PF00563">
    <property type="entry name" value="EAL"/>
    <property type="match status" value="1"/>
</dbReference>
<evidence type="ECO:0000256" key="5">
    <source>
        <dbReference type="ARBA" id="ARBA00023136"/>
    </source>
</evidence>
<evidence type="ECO:0000313" key="12">
    <source>
        <dbReference type="Proteomes" id="UP000662770"/>
    </source>
</evidence>
<dbReference type="PANTHER" id="PTHR44757">
    <property type="entry name" value="DIGUANYLATE CYCLASE DGCP"/>
    <property type="match status" value="1"/>
</dbReference>
<dbReference type="PROSITE" id="PS50887">
    <property type="entry name" value="GGDEF"/>
    <property type="match status" value="1"/>
</dbReference>
<feature type="domain" description="EAL" evidence="9">
    <location>
        <begin position="756"/>
        <end position="1011"/>
    </location>
</feature>
<dbReference type="InterPro" id="IPR035919">
    <property type="entry name" value="EAL_sf"/>
</dbReference>
<evidence type="ECO:0000313" key="11">
    <source>
        <dbReference type="EMBL" id="QSX35524.1"/>
    </source>
</evidence>
<keyword evidence="3 6" id="KW-0812">Transmembrane</keyword>
<feature type="transmembrane region" description="Helical" evidence="6">
    <location>
        <begin position="166"/>
        <end position="190"/>
    </location>
</feature>
<dbReference type="PROSITE" id="PS50112">
    <property type="entry name" value="PAS"/>
    <property type="match status" value="2"/>
</dbReference>
<evidence type="ECO:0000256" key="3">
    <source>
        <dbReference type="ARBA" id="ARBA00022692"/>
    </source>
</evidence>
<evidence type="ECO:0000256" key="1">
    <source>
        <dbReference type="ARBA" id="ARBA00004651"/>
    </source>
</evidence>
<dbReference type="InterPro" id="IPR000700">
    <property type="entry name" value="PAS-assoc_C"/>
</dbReference>
<dbReference type="Pfam" id="PF07694">
    <property type="entry name" value="5TM-5TMR_LYT"/>
    <property type="match status" value="1"/>
</dbReference>
<dbReference type="InterPro" id="IPR052155">
    <property type="entry name" value="Biofilm_reg_signaling"/>
</dbReference>
<comment type="subcellular location">
    <subcellularLocation>
        <location evidence="1">Cell membrane</location>
        <topology evidence="1">Multi-pass membrane protein</topology>
    </subcellularLocation>
</comment>
<dbReference type="InterPro" id="IPR001633">
    <property type="entry name" value="EAL_dom"/>
</dbReference>
<feature type="transmembrane region" description="Helical" evidence="6">
    <location>
        <begin position="101"/>
        <end position="120"/>
    </location>
</feature>
<dbReference type="InterPro" id="IPR029787">
    <property type="entry name" value="Nucleotide_cyclase"/>
</dbReference>
<dbReference type="PROSITE" id="PS50113">
    <property type="entry name" value="PAC"/>
    <property type="match status" value="2"/>
</dbReference>
<evidence type="ECO:0000256" key="6">
    <source>
        <dbReference type="SAM" id="Phobius"/>
    </source>
</evidence>
<proteinExistence type="predicted"/>